<organism evidence="1 2">
    <name type="scientific">Acidaminobacter hydrogenoformans DSM 2784</name>
    <dbReference type="NCBI Taxonomy" id="1120920"/>
    <lineage>
        <taxon>Bacteria</taxon>
        <taxon>Bacillati</taxon>
        <taxon>Bacillota</taxon>
        <taxon>Clostridia</taxon>
        <taxon>Peptostreptococcales</taxon>
        <taxon>Acidaminobacteraceae</taxon>
        <taxon>Acidaminobacter</taxon>
    </lineage>
</organism>
<accession>A0A1G5RQH9</accession>
<dbReference type="AlphaFoldDB" id="A0A1G5RQH9"/>
<name>A0A1G5RQH9_9FIRM</name>
<gene>
    <name evidence="1" type="ORF">SAMN03080599_00072</name>
</gene>
<proteinExistence type="predicted"/>
<sequence length="56" mass="6624">MREINLSALTSVFSDEMRAYMLMKATHGFQMKSYYYQLKIFDEFLKQSGITVLYSP</sequence>
<protein>
    <recommendedName>
        <fullName evidence="3">Phage integrase, N-terminal SAM-like domain</fullName>
    </recommendedName>
</protein>
<dbReference type="STRING" id="1120920.SAMN03080599_00072"/>
<evidence type="ECO:0000313" key="2">
    <source>
        <dbReference type="Proteomes" id="UP000199208"/>
    </source>
</evidence>
<dbReference type="Proteomes" id="UP000199208">
    <property type="component" value="Unassembled WGS sequence"/>
</dbReference>
<keyword evidence="2" id="KW-1185">Reference proteome</keyword>
<dbReference type="EMBL" id="FMWL01000001">
    <property type="protein sequence ID" value="SCZ76110.1"/>
    <property type="molecule type" value="Genomic_DNA"/>
</dbReference>
<evidence type="ECO:0000313" key="1">
    <source>
        <dbReference type="EMBL" id="SCZ76110.1"/>
    </source>
</evidence>
<reference evidence="1 2" key="1">
    <citation type="submission" date="2016-10" db="EMBL/GenBank/DDBJ databases">
        <authorList>
            <person name="de Groot N.N."/>
        </authorList>
    </citation>
    <scope>NUCLEOTIDE SEQUENCE [LARGE SCALE GENOMIC DNA]</scope>
    <source>
        <strain evidence="1 2">DSM 2784</strain>
    </source>
</reference>
<evidence type="ECO:0008006" key="3">
    <source>
        <dbReference type="Google" id="ProtNLM"/>
    </source>
</evidence>